<organism evidence="1 2">
    <name type="scientific">Panagrolaimus sp. ES5</name>
    <dbReference type="NCBI Taxonomy" id="591445"/>
    <lineage>
        <taxon>Eukaryota</taxon>
        <taxon>Metazoa</taxon>
        <taxon>Ecdysozoa</taxon>
        <taxon>Nematoda</taxon>
        <taxon>Chromadorea</taxon>
        <taxon>Rhabditida</taxon>
        <taxon>Tylenchina</taxon>
        <taxon>Panagrolaimomorpha</taxon>
        <taxon>Panagrolaimoidea</taxon>
        <taxon>Panagrolaimidae</taxon>
        <taxon>Panagrolaimus</taxon>
    </lineage>
</organism>
<evidence type="ECO:0000313" key="2">
    <source>
        <dbReference type="WBParaSite" id="ES5_v2.g18037.t1"/>
    </source>
</evidence>
<name>A0AC34FLF1_9BILA</name>
<proteinExistence type="predicted"/>
<accession>A0AC34FLF1</accession>
<sequence>MATKGEFLYCKDTKKSFLGVASKDQYGSLNLNLTNHQAVIFKTLHSNSIDNKKFQNYDVLKDSRKVSTSWNNSSKQLTSTVLNLDRDSKEIGEFKKAKNINNSTLSLHIAAYENSITSDDSDGVERESLKAKDEKSGFAKKWETSNHLVNLSIIQNPFEFPRQQDDRAGYPDLMQFRASQRLLNPNQMDENNRRRHLPPS</sequence>
<protein>
    <submittedName>
        <fullName evidence="2">Uncharacterized protein</fullName>
    </submittedName>
</protein>
<dbReference type="Proteomes" id="UP000887579">
    <property type="component" value="Unplaced"/>
</dbReference>
<dbReference type="WBParaSite" id="ES5_v2.g18037.t1">
    <property type="protein sequence ID" value="ES5_v2.g18037.t1"/>
    <property type="gene ID" value="ES5_v2.g18037"/>
</dbReference>
<reference evidence="2" key="1">
    <citation type="submission" date="2022-11" db="UniProtKB">
        <authorList>
            <consortium name="WormBaseParasite"/>
        </authorList>
    </citation>
    <scope>IDENTIFICATION</scope>
</reference>
<evidence type="ECO:0000313" key="1">
    <source>
        <dbReference type="Proteomes" id="UP000887579"/>
    </source>
</evidence>